<keyword evidence="4" id="KW-1133">Transmembrane helix</keyword>
<dbReference type="InterPro" id="IPR011110">
    <property type="entry name" value="Reg_prop"/>
</dbReference>
<dbReference type="InterPro" id="IPR036890">
    <property type="entry name" value="HATPase_C_sf"/>
</dbReference>
<organism evidence="7 8">
    <name type="scientific">Pseudoduganella danionis</name>
    <dbReference type="NCBI Taxonomy" id="1890295"/>
    <lineage>
        <taxon>Bacteria</taxon>
        <taxon>Pseudomonadati</taxon>
        <taxon>Pseudomonadota</taxon>
        <taxon>Betaproteobacteria</taxon>
        <taxon>Burkholderiales</taxon>
        <taxon>Oxalobacteraceae</taxon>
        <taxon>Telluria group</taxon>
        <taxon>Pseudoduganella</taxon>
    </lineage>
</organism>
<keyword evidence="5" id="KW-0732">Signal</keyword>
<dbReference type="GO" id="GO:0016301">
    <property type="term" value="F:kinase activity"/>
    <property type="evidence" value="ECO:0007669"/>
    <property type="project" value="UniProtKB-KW"/>
</dbReference>
<dbReference type="Pfam" id="PF07494">
    <property type="entry name" value="Reg_prop"/>
    <property type="match status" value="1"/>
</dbReference>
<dbReference type="CDD" id="cd16917">
    <property type="entry name" value="HATPase_UhpB-NarQ-NarX-like"/>
    <property type="match status" value="1"/>
</dbReference>
<evidence type="ECO:0000256" key="1">
    <source>
        <dbReference type="ARBA" id="ARBA00022679"/>
    </source>
</evidence>
<dbReference type="SUPFAM" id="SSF63829">
    <property type="entry name" value="Calcium-dependent phosphotriesterase"/>
    <property type="match status" value="2"/>
</dbReference>
<dbReference type="SUPFAM" id="SSF55874">
    <property type="entry name" value="ATPase domain of HSP90 chaperone/DNA topoisomerase II/histidine kinase"/>
    <property type="match status" value="1"/>
</dbReference>
<dbReference type="InterPro" id="IPR011123">
    <property type="entry name" value="Y_Y_Y"/>
</dbReference>
<feature type="transmembrane region" description="Helical" evidence="4">
    <location>
        <begin position="768"/>
        <end position="788"/>
    </location>
</feature>
<comment type="caution">
    <text evidence="7">The sequence shown here is derived from an EMBL/GenBank/DDBJ whole genome shotgun (WGS) entry which is preliminary data.</text>
</comment>
<gene>
    <name evidence="7" type="ORF">GM655_01980</name>
</gene>
<feature type="domain" description="Histidine kinase/HSP90-like ATPase" evidence="6">
    <location>
        <begin position="907"/>
        <end position="1004"/>
    </location>
</feature>
<dbReference type="InterPro" id="IPR050482">
    <property type="entry name" value="Sensor_HK_TwoCompSys"/>
</dbReference>
<evidence type="ECO:0000256" key="3">
    <source>
        <dbReference type="ARBA" id="ARBA00023012"/>
    </source>
</evidence>
<dbReference type="SMART" id="SM00387">
    <property type="entry name" value="HATPase_c"/>
    <property type="match status" value="1"/>
</dbReference>
<keyword evidence="4" id="KW-0812">Transmembrane</keyword>
<dbReference type="Proteomes" id="UP000735592">
    <property type="component" value="Unassembled WGS sequence"/>
</dbReference>
<evidence type="ECO:0000256" key="2">
    <source>
        <dbReference type="ARBA" id="ARBA00022777"/>
    </source>
</evidence>
<dbReference type="InterPro" id="IPR015943">
    <property type="entry name" value="WD40/YVTN_repeat-like_dom_sf"/>
</dbReference>
<keyword evidence="2 7" id="KW-0418">Kinase</keyword>
<dbReference type="InterPro" id="IPR003594">
    <property type="entry name" value="HATPase_dom"/>
</dbReference>
<dbReference type="Pfam" id="PF07495">
    <property type="entry name" value="Y_Y_Y"/>
    <property type="match status" value="1"/>
</dbReference>
<reference evidence="7 8" key="1">
    <citation type="submission" date="2019-11" db="EMBL/GenBank/DDBJ databases">
        <title>Type strains purchased from KCTC, JCM and DSMZ.</title>
        <authorList>
            <person name="Lu H."/>
        </authorList>
    </citation>
    <scope>NUCLEOTIDE SEQUENCE [LARGE SCALE GENOMIC DNA]</scope>
    <source>
        <strain evidence="7 8">DSM 103461</strain>
    </source>
</reference>
<evidence type="ECO:0000256" key="4">
    <source>
        <dbReference type="SAM" id="Phobius"/>
    </source>
</evidence>
<evidence type="ECO:0000259" key="6">
    <source>
        <dbReference type="SMART" id="SM00387"/>
    </source>
</evidence>
<dbReference type="InterPro" id="IPR011712">
    <property type="entry name" value="Sig_transdc_His_kin_sub3_dim/P"/>
</dbReference>
<dbReference type="Pfam" id="PF02518">
    <property type="entry name" value="HATPase_c"/>
    <property type="match status" value="1"/>
</dbReference>
<dbReference type="Gene3D" id="2.60.40.10">
    <property type="entry name" value="Immunoglobulins"/>
    <property type="match status" value="1"/>
</dbReference>
<dbReference type="Gene3D" id="2.130.10.10">
    <property type="entry name" value="YVTN repeat-like/Quinoprotein amine dehydrogenase"/>
    <property type="match status" value="3"/>
</dbReference>
<dbReference type="PANTHER" id="PTHR24421:SF62">
    <property type="entry name" value="SENSORY TRANSDUCTION HISTIDINE KINASE"/>
    <property type="match status" value="1"/>
</dbReference>
<evidence type="ECO:0000313" key="7">
    <source>
        <dbReference type="EMBL" id="MTW31590.1"/>
    </source>
</evidence>
<keyword evidence="8" id="KW-1185">Reference proteome</keyword>
<protein>
    <submittedName>
        <fullName evidence="7">Histidine kinase</fullName>
    </submittedName>
</protein>
<keyword evidence="4" id="KW-0472">Membrane</keyword>
<feature type="chain" id="PRO_5047346577" evidence="5">
    <location>
        <begin position="37"/>
        <end position="1037"/>
    </location>
</feature>
<feature type="signal peptide" evidence="5">
    <location>
        <begin position="1"/>
        <end position="36"/>
    </location>
</feature>
<evidence type="ECO:0000256" key="5">
    <source>
        <dbReference type="SAM" id="SignalP"/>
    </source>
</evidence>
<dbReference type="PANTHER" id="PTHR24421">
    <property type="entry name" value="NITRATE/NITRITE SENSOR PROTEIN NARX-RELATED"/>
    <property type="match status" value="1"/>
</dbReference>
<keyword evidence="1" id="KW-0808">Transferase</keyword>
<keyword evidence="3" id="KW-0902">Two-component regulatory system</keyword>
<dbReference type="EMBL" id="WNKW01000001">
    <property type="protein sequence ID" value="MTW31590.1"/>
    <property type="molecule type" value="Genomic_DNA"/>
</dbReference>
<name>A0ABW9SIH8_9BURK</name>
<dbReference type="Gene3D" id="1.20.5.1930">
    <property type="match status" value="1"/>
</dbReference>
<sequence>MPRGMFVYFAKMRAALRRGLVACSVALWLAHPPAQAAAALVTPPSPLLSDYTHTAWNGLNGAPVDVHKIAQTSDGWLWAATPTGLFRFDGVHFERMDKVYGQALRSSNVMGLLAPADGSLWVGYRLGGLSVFGKHGVRHFGPEQGVPDSAVWSITQGPDGTVWVATSASMASLAPGAQRFTTPDAASGLAHTLVRQIVFDRAGVQWVSAQGGVYFRAPGASRYTQAWPRLDLMGMAQGPDGTMWACDGLSKCYRMSMTAPAGNTPARAEVEGNGIHFDRAGGMWTLRFHALLRHLQPGSATVAPAQQLTKENGMSGPLPQTFFQDREGSIWIGTSNGIDRLRRNRLQVMPVAVPFDQPMMVSVGNGEMLISDSATPLRRYRPDGSAEPELPGNFDSAYRDEQGTVWLGNGDGLWRRNGPAQYSRTPMPAELASFPVQAMVHDPARQMWVSIGRKGLYRIEDGQWRKHGGLDGLLDDMAMCLAKDGAGRVWVGYLRNQVAMIDGRTVQLYGPVQGLALGNVLALLVDGDHLWLGGETGLALLDLKRQPLHFMPVHLAAGGVAIGLRGVSGIVRTADGELWLHGASGITRIDAADVRRLLAQPEQTVAAEQFNALDGLLGLPGQFRPLSTVLEDSTGRLWFSTASEVASLDPRHIARNPLAPSVQITSIHAGGLDYPAGAAVQLPQDQRDVRFNFTALSLNMPERVAFRYQLQGYDKDWQDPQGRREAFYTNLAPGSYRFVVKAANEDGVWNEQGADVWLNIAPAFTETALFYLLLAGAALVLLYIFYLLRVRYLTAHMQDLMHERLAERARIARGLHDTLLQSVQGLIMYFDSQARRLPSDSEERAKLEQTLDLADQLMVEGREHIMDLRSEAIPDQLEQALQQYGRVLLHDHFTMRVLGKPRVLCDAVRNEVHAIAREALLNAARHAKASMVVLELDYQRDYFTVRVSDNGQGLPCHVAQAGQREGHWGLVGMRERAEAMGAQFRLDSAAGQGTRMELRLSMTLATAQPDKHGPSVPATVPQRAWWRGLLRRLARGK</sequence>
<evidence type="ECO:0000313" key="8">
    <source>
        <dbReference type="Proteomes" id="UP000735592"/>
    </source>
</evidence>
<dbReference type="Pfam" id="PF07730">
    <property type="entry name" value="HisKA_3"/>
    <property type="match status" value="1"/>
</dbReference>
<dbReference type="InterPro" id="IPR013783">
    <property type="entry name" value="Ig-like_fold"/>
</dbReference>
<accession>A0ABW9SIH8</accession>
<dbReference type="Gene3D" id="3.30.565.10">
    <property type="entry name" value="Histidine kinase-like ATPase, C-terminal domain"/>
    <property type="match status" value="1"/>
</dbReference>
<proteinExistence type="predicted"/>